<reference evidence="2" key="2">
    <citation type="journal article" date="2021" name="PeerJ">
        <title>Extensive microbial diversity within the chicken gut microbiome revealed by metagenomics and culture.</title>
        <authorList>
            <person name="Gilroy R."/>
            <person name="Ravi A."/>
            <person name="Getino M."/>
            <person name="Pursley I."/>
            <person name="Horton D.L."/>
            <person name="Alikhan N.F."/>
            <person name="Baker D."/>
            <person name="Gharbi K."/>
            <person name="Hall N."/>
            <person name="Watson M."/>
            <person name="Adriaenssens E.M."/>
            <person name="Foster-Nyarko E."/>
            <person name="Jarju S."/>
            <person name="Secka A."/>
            <person name="Antonio M."/>
            <person name="Oren A."/>
            <person name="Chaudhuri R.R."/>
            <person name="La Ragione R."/>
            <person name="Hildebrand F."/>
            <person name="Pallen M.J."/>
        </authorList>
    </citation>
    <scope>NUCLEOTIDE SEQUENCE</scope>
    <source>
        <strain evidence="2">ChiSjej1B19-7085</strain>
    </source>
</reference>
<dbReference type="Pfam" id="PF07561">
    <property type="entry name" value="DUF1540"/>
    <property type="match status" value="2"/>
</dbReference>
<organism evidence="2 3">
    <name type="scientific">Candidatus Gallacutalibacter pullicola</name>
    <dbReference type="NCBI Taxonomy" id="2840830"/>
    <lineage>
        <taxon>Bacteria</taxon>
        <taxon>Bacillati</taxon>
        <taxon>Bacillota</taxon>
        <taxon>Clostridia</taxon>
        <taxon>Eubacteriales</taxon>
        <taxon>Candidatus Gallacutalibacter</taxon>
    </lineage>
</organism>
<feature type="domain" description="DUF1540" evidence="1">
    <location>
        <begin position="5"/>
        <end position="42"/>
    </location>
</feature>
<evidence type="ECO:0000313" key="3">
    <source>
        <dbReference type="Proteomes" id="UP000886785"/>
    </source>
</evidence>
<protein>
    <submittedName>
        <fullName evidence="2">DUF1540 domain-containing protein</fullName>
    </submittedName>
</protein>
<name>A0A9D1DQW6_9FIRM</name>
<proteinExistence type="predicted"/>
<dbReference type="InterPro" id="IPR011437">
    <property type="entry name" value="DUF1540"/>
</dbReference>
<dbReference type="EMBL" id="DVHF01000081">
    <property type="protein sequence ID" value="HIR57408.1"/>
    <property type="molecule type" value="Genomic_DNA"/>
</dbReference>
<gene>
    <name evidence="2" type="ORF">IAA54_07040</name>
</gene>
<evidence type="ECO:0000259" key="1">
    <source>
        <dbReference type="Pfam" id="PF07561"/>
    </source>
</evidence>
<reference evidence="2" key="1">
    <citation type="submission" date="2020-10" db="EMBL/GenBank/DDBJ databases">
        <authorList>
            <person name="Gilroy R."/>
        </authorList>
    </citation>
    <scope>NUCLEOTIDE SEQUENCE</scope>
    <source>
        <strain evidence="2">ChiSjej1B19-7085</strain>
    </source>
</reference>
<dbReference type="Proteomes" id="UP000886785">
    <property type="component" value="Unassembled WGS sequence"/>
</dbReference>
<accession>A0A9D1DQW6</accession>
<sequence length="107" mass="11115">MTKLECHVTECASNAENSCCRNDIKISGPCACGCEQTCCASFMPKPEGAQNAAYSQHPNPNMPVACSADSCVHNESGQCAAPRICVSNCAGRTGTMDATQCASFSAQ</sequence>
<feature type="domain" description="DUF1540" evidence="1">
    <location>
        <begin position="64"/>
        <end position="104"/>
    </location>
</feature>
<dbReference type="AlphaFoldDB" id="A0A9D1DQW6"/>
<comment type="caution">
    <text evidence="2">The sequence shown here is derived from an EMBL/GenBank/DDBJ whole genome shotgun (WGS) entry which is preliminary data.</text>
</comment>
<evidence type="ECO:0000313" key="2">
    <source>
        <dbReference type="EMBL" id="HIR57408.1"/>
    </source>
</evidence>